<reference evidence="2" key="2">
    <citation type="submission" date="2023-02" db="EMBL/GenBank/DDBJ databases">
        <authorList>
            <person name="Swenson N.G."/>
            <person name="Wegrzyn J.L."/>
            <person name="Mcevoy S.L."/>
        </authorList>
    </citation>
    <scope>NUCLEOTIDE SEQUENCE</scope>
    <source>
        <strain evidence="2">91603</strain>
        <tissue evidence="2">Leaf</tissue>
    </source>
</reference>
<comment type="caution">
    <text evidence="2">The sequence shown here is derived from an EMBL/GenBank/DDBJ whole genome shotgun (WGS) entry which is preliminary data.</text>
</comment>
<dbReference type="AlphaFoldDB" id="A0AAD5P0Q4"/>
<dbReference type="EMBL" id="JAJSOW010000003">
    <property type="protein sequence ID" value="KAI9193858.1"/>
    <property type="molecule type" value="Genomic_DNA"/>
</dbReference>
<name>A0AAD5P0Q4_ACENE</name>
<organism evidence="2 3">
    <name type="scientific">Acer negundo</name>
    <name type="common">Box elder</name>
    <dbReference type="NCBI Taxonomy" id="4023"/>
    <lineage>
        <taxon>Eukaryota</taxon>
        <taxon>Viridiplantae</taxon>
        <taxon>Streptophyta</taxon>
        <taxon>Embryophyta</taxon>
        <taxon>Tracheophyta</taxon>
        <taxon>Spermatophyta</taxon>
        <taxon>Magnoliopsida</taxon>
        <taxon>eudicotyledons</taxon>
        <taxon>Gunneridae</taxon>
        <taxon>Pentapetalae</taxon>
        <taxon>rosids</taxon>
        <taxon>malvids</taxon>
        <taxon>Sapindales</taxon>
        <taxon>Sapindaceae</taxon>
        <taxon>Hippocastanoideae</taxon>
        <taxon>Acereae</taxon>
        <taxon>Acer</taxon>
    </lineage>
</organism>
<sequence length="293" mass="32640">MLTTRGVVGELFFPRQRHEEVERGDKEILGTLQKRCQKTLAAVGRKRTGRDAGSSCSRSEEGADFLDFPRTHIKEKGKERWVAKARPQQGLILDFKNWRGNCSKSGMAMGGKKVVGNRLISSGPVFSKRSSLDDQLKEYLNKIAQAFVRVNYLKSLGSYMEQNEQNNQSPKEVTFEDDSVLVVSESKETSVEDRTGDEQEKISSNSWSISTTKVDGMMEVVPSEMKKKTGKGKKIGNNSSLVQKSHGMKTRHARNRISEGVSVDVSKGVEAVNTNAQLIPVNQDDEVTKILEI</sequence>
<dbReference type="Proteomes" id="UP001064489">
    <property type="component" value="Chromosome 1"/>
</dbReference>
<gene>
    <name evidence="2" type="ORF">LWI28_000728</name>
</gene>
<evidence type="ECO:0000313" key="3">
    <source>
        <dbReference type="Proteomes" id="UP001064489"/>
    </source>
</evidence>
<keyword evidence="3" id="KW-1185">Reference proteome</keyword>
<feature type="region of interest" description="Disordered" evidence="1">
    <location>
        <begin position="225"/>
        <end position="253"/>
    </location>
</feature>
<protein>
    <submittedName>
        <fullName evidence="2">Uncharacterized protein</fullName>
    </submittedName>
</protein>
<accession>A0AAD5P0Q4</accession>
<feature type="compositionally biased region" description="Basic and acidic residues" evidence="1">
    <location>
        <begin position="185"/>
        <end position="201"/>
    </location>
</feature>
<proteinExistence type="predicted"/>
<evidence type="ECO:0000256" key="1">
    <source>
        <dbReference type="SAM" id="MobiDB-lite"/>
    </source>
</evidence>
<feature type="region of interest" description="Disordered" evidence="1">
    <location>
        <begin position="184"/>
        <end position="204"/>
    </location>
</feature>
<evidence type="ECO:0000313" key="2">
    <source>
        <dbReference type="EMBL" id="KAI9193858.1"/>
    </source>
</evidence>
<reference evidence="2" key="1">
    <citation type="journal article" date="2022" name="Plant J.">
        <title>Strategies of tolerance reflected in two North American maple genomes.</title>
        <authorList>
            <person name="McEvoy S.L."/>
            <person name="Sezen U.U."/>
            <person name="Trouern-Trend A."/>
            <person name="McMahon S.M."/>
            <person name="Schaberg P.G."/>
            <person name="Yang J."/>
            <person name="Wegrzyn J.L."/>
            <person name="Swenson N.G."/>
        </authorList>
    </citation>
    <scope>NUCLEOTIDE SEQUENCE</scope>
    <source>
        <strain evidence="2">91603</strain>
    </source>
</reference>